<dbReference type="SUPFAM" id="SSF82649">
    <property type="entry name" value="SufE/NifU"/>
    <property type="match status" value="1"/>
</dbReference>
<dbReference type="AlphaFoldDB" id="A0A2N6UHD5"/>
<dbReference type="CDD" id="cd06664">
    <property type="entry name" value="IscU_like"/>
    <property type="match status" value="1"/>
</dbReference>
<evidence type="ECO:0000256" key="1">
    <source>
        <dbReference type="ARBA" id="ARBA00006420"/>
    </source>
</evidence>
<reference evidence="3 4" key="1">
    <citation type="submission" date="2017-09" db="EMBL/GenBank/DDBJ databases">
        <title>Bacterial strain isolated from the female urinary microbiota.</title>
        <authorList>
            <person name="Thomas-White K."/>
            <person name="Kumar N."/>
            <person name="Forster S."/>
            <person name="Putonti C."/>
            <person name="Lawley T."/>
            <person name="Wolfe A.J."/>
        </authorList>
    </citation>
    <scope>NUCLEOTIDE SEQUENCE [LARGE SCALE GENOMIC DNA]</scope>
    <source>
        <strain evidence="3 4">UMB0204</strain>
    </source>
</reference>
<dbReference type="Pfam" id="PF01592">
    <property type="entry name" value="NifU_N"/>
    <property type="match status" value="1"/>
</dbReference>
<dbReference type="RefSeq" id="WP_102198440.1">
    <property type="nucleotide sequence ID" value="NZ_PNHP01000006.1"/>
</dbReference>
<dbReference type="NCBIfam" id="TIGR01994">
    <property type="entry name" value="SUF_scaf_2"/>
    <property type="match status" value="1"/>
</dbReference>
<dbReference type="Gene3D" id="3.90.1010.10">
    <property type="match status" value="1"/>
</dbReference>
<accession>A0A2N6UHD5</accession>
<protein>
    <submittedName>
        <fullName evidence="3">SUF system NifU family Fe-S cluster assembly protein</fullName>
    </submittedName>
</protein>
<dbReference type="GeneID" id="84579167"/>
<comment type="similarity">
    <text evidence="1">Belongs to the NifU family.</text>
</comment>
<proteinExistence type="inferred from homology"/>
<dbReference type="GO" id="GO:0051536">
    <property type="term" value="F:iron-sulfur cluster binding"/>
    <property type="evidence" value="ECO:0007669"/>
    <property type="project" value="InterPro"/>
</dbReference>
<evidence type="ECO:0000313" key="3">
    <source>
        <dbReference type="EMBL" id="PMC80947.1"/>
    </source>
</evidence>
<dbReference type="InterPro" id="IPR002871">
    <property type="entry name" value="NIF_FeS_clus_asmbl_NifU_N"/>
</dbReference>
<dbReference type="GO" id="GO:0016226">
    <property type="term" value="P:iron-sulfur cluster assembly"/>
    <property type="evidence" value="ECO:0007669"/>
    <property type="project" value="InterPro"/>
</dbReference>
<dbReference type="EMBL" id="PNHP01000006">
    <property type="protein sequence ID" value="PMC80947.1"/>
    <property type="molecule type" value="Genomic_DNA"/>
</dbReference>
<dbReference type="FunFam" id="3.90.1010.10:FF:000002">
    <property type="entry name" value="Iron-sulfur cluster assembly scaffold protein NifU"/>
    <property type="match status" value="1"/>
</dbReference>
<dbReference type="GO" id="GO:0005506">
    <property type="term" value="F:iron ion binding"/>
    <property type="evidence" value="ECO:0007669"/>
    <property type="project" value="InterPro"/>
</dbReference>
<comment type="caution">
    <text evidence="3">The sequence shown here is derived from an EMBL/GenBank/DDBJ whole genome shotgun (WGS) entry which is preliminary data.</text>
</comment>
<organism evidence="3 4">
    <name type="scientific">Anaerococcus hydrogenalis</name>
    <dbReference type="NCBI Taxonomy" id="33029"/>
    <lineage>
        <taxon>Bacteria</taxon>
        <taxon>Bacillati</taxon>
        <taxon>Bacillota</taxon>
        <taxon>Tissierellia</taxon>
        <taxon>Tissierellales</taxon>
        <taxon>Peptoniphilaceae</taxon>
        <taxon>Anaerococcus</taxon>
    </lineage>
</organism>
<evidence type="ECO:0000313" key="4">
    <source>
        <dbReference type="Proteomes" id="UP000235658"/>
    </source>
</evidence>
<dbReference type="Proteomes" id="UP000235658">
    <property type="component" value="Unassembled WGS sequence"/>
</dbReference>
<gene>
    <name evidence="3" type="ORF">CJ192_08220</name>
</gene>
<feature type="domain" description="NIF system FeS cluster assembly NifU N-terminal" evidence="2">
    <location>
        <begin position="7"/>
        <end position="127"/>
    </location>
</feature>
<evidence type="ECO:0000259" key="2">
    <source>
        <dbReference type="Pfam" id="PF01592"/>
    </source>
</evidence>
<dbReference type="PANTHER" id="PTHR10093">
    <property type="entry name" value="IRON-SULFUR CLUSTER ASSEMBLY ENZYME NIFU HOMOLOG"/>
    <property type="match status" value="1"/>
</dbReference>
<name>A0A2N6UHD5_9FIRM</name>
<sequence length="144" mass="16037">MDLNDVYTQVILENSRNQKNKRNLENPDIKETGHNPSCGDEIVLELKHDGNVITEAAFTGHGCAISQAATSVMCDEIVGKTIEEAKEMAKIYIGMIKREDISDEDLEKIGDAAAFQNISNMPQRVKCALLSWKTLDEVIEKDVK</sequence>